<evidence type="ECO:0000256" key="5">
    <source>
        <dbReference type="ARBA" id="ARBA00022475"/>
    </source>
</evidence>
<dbReference type="InterPro" id="IPR004961">
    <property type="entry name" value="Lipase_chaperone"/>
</dbReference>
<dbReference type="AlphaFoldDB" id="L0WFK2"/>
<proteinExistence type="inferred from homology"/>
<evidence type="ECO:0000256" key="7">
    <source>
        <dbReference type="ARBA" id="ARBA00022692"/>
    </source>
</evidence>
<evidence type="ECO:0000256" key="4">
    <source>
        <dbReference type="ARBA" id="ARBA00019692"/>
    </source>
</evidence>
<keyword evidence="7 16" id="KW-0812">Transmembrane</keyword>
<keyword evidence="6 16" id="KW-0997">Cell inner membrane</keyword>
<dbReference type="RefSeq" id="WP_008927795.1">
    <property type="nucleotide sequence ID" value="NZ_AMRJ01000002.1"/>
</dbReference>
<evidence type="ECO:0000256" key="11">
    <source>
        <dbReference type="ARBA" id="ARBA00023136"/>
    </source>
</evidence>
<dbReference type="HAMAP" id="MF_00790">
    <property type="entry name" value="Lipase_chap"/>
    <property type="match status" value="1"/>
</dbReference>
<evidence type="ECO:0000256" key="15">
    <source>
        <dbReference type="ARBA" id="ARBA00033028"/>
    </source>
</evidence>
<evidence type="ECO:0000256" key="14">
    <source>
        <dbReference type="ARBA" id="ARBA00031542"/>
    </source>
</evidence>
<comment type="similarity">
    <text evidence="3 16">Belongs to the lipase chaperone family.</text>
</comment>
<evidence type="ECO:0000256" key="16">
    <source>
        <dbReference type="HAMAP-Rule" id="MF_00790"/>
    </source>
</evidence>
<dbReference type="EMBL" id="AMRJ01000002">
    <property type="protein sequence ID" value="EKF75811.1"/>
    <property type="molecule type" value="Genomic_DNA"/>
</dbReference>
<keyword evidence="18" id="KW-0732">Signal</keyword>
<protein>
    <recommendedName>
        <fullName evidence="4 16">Lipase chaperone</fullName>
    </recommendedName>
    <alternativeName>
        <fullName evidence="16">Lipase activator protein</fullName>
    </alternativeName>
    <alternativeName>
        <fullName evidence="15 16">Lipase foldase</fullName>
    </alternativeName>
    <alternativeName>
        <fullName evidence="13 16">Lipase helper protein</fullName>
    </alternativeName>
    <alternativeName>
        <fullName evidence="14 16">Lipase modulator</fullName>
    </alternativeName>
</protein>
<keyword evidence="10 16" id="KW-0443">Lipid metabolism</keyword>
<dbReference type="GO" id="GO:0005886">
    <property type="term" value="C:plasma membrane"/>
    <property type="evidence" value="ECO:0007669"/>
    <property type="project" value="UniProtKB-SubCell"/>
</dbReference>
<comment type="subcellular location">
    <subcellularLocation>
        <location evidence="2">Cell inner membrane</location>
        <topology evidence="2">Single-pass membrane protein</topology>
        <orientation evidence="2">Periplasmic side</orientation>
    </subcellularLocation>
</comment>
<accession>L0WFK2</accession>
<dbReference type="eggNOG" id="COG5380">
    <property type="taxonomic scope" value="Bacteria"/>
</dbReference>
<keyword evidence="11 16" id="KW-0472">Membrane</keyword>
<evidence type="ECO:0000256" key="12">
    <source>
        <dbReference type="ARBA" id="ARBA00023186"/>
    </source>
</evidence>
<evidence type="ECO:0000256" key="2">
    <source>
        <dbReference type="ARBA" id="ARBA00004383"/>
    </source>
</evidence>
<comment type="caution">
    <text evidence="19">The sequence shown here is derived from an EMBL/GenBank/DDBJ whole genome shotgun (WGS) entry which is preliminary data.</text>
</comment>
<dbReference type="STRING" id="1177179.A11A3_03042"/>
<dbReference type="SUPFAM" id="SSF158855">
    <property type="entry name" value="Lipase chaperone-like"/>
    <property type="match status" value="1"/>
</dbReference>
<keyword evidence="17" id="KW-0175">Coiled coil</keyword>
<keyword evidence="20" id="KW-1185">Reference proteome</keyword>
<feature type="chain" id="PRO_5003948554" description="Lipase chaperone" evidence="18">
    <location>
        <begin position="32"/>
        <end position="337"/>
    </location>
</feature>
<keyword evidence="8 16" id="KW-0442">Lipid degradation</keyword>
<organism evidence="19 20">
    <name type="scientific">Alcanivorax hongdengensis A-11-3</name>
    <dbReference type="NCBI Taxonomy" id="1177179"/>
    <lineage>
        <taxon>Bacteria</taxon>
        <taxon>Pseudomonadati</taxon>
        <taxon>Pseudomonadota</taxon>
        <taxon>Gammaproteobacteria</taxon>
        <taxon>Oceanospirillales</taxon>
        <taxon>Alcanivoracaceae</taxon>
        <taxon>Alcanivorax</taxon>
    </lineage>
</organism>
<gene>
    <name evidence="16" type="primary">lifO</name>
    <name evidence="19" type="ORF">A11A3_03042</name>
</gene>
<evidence type="ECO:0000256" key="17">
    <source>
        <dbReference type="SAM" id="Coils"/>
    </source>
</evidence>
<dbReference type="Proteomes" id="UP000010164">
    <property type="component" value="Unassembled WGS sequence"/>
</dbReference>
<dbReference type="PATRIC" id="fig|1177179.3.peg.607"/>
<evidence type="ECO:0000256" key="13">
    <source>
        <dbReference type="ARBA" id="ARBA00030948"/>
    </source>
</evidence>
<evidence type="ECO:0000256" key="3">
    <source>
        <dbReference type="ARBA" id="ARBA00010358"/>
    </source>
</evidence>
<evidence type="ECO:0000313" key="20">
    <source>
        <dbReference type="Proteomes" id="UP000010164"/>
    </source>
</evidence>
<keyword evidence="12 16" id="KW-0143">Chaperone</keyword>
<reference evidence="19 20" key="1">
    <citation type="journal article" date="2012" name="J. Bacteriol.">
        <title>Genome Sequence of the Alkane-Degrading Bacterium Alcanivorax hongdengensis Type Strain A-11-3.</title>
        <authorList>
            <person name="Lai Q."/>
            <person name="Shao Z."/>
        </authorList>
    </citation>
    <scope>NUCLEOTIDE SEQUENCE [LARGE SCALE GENOMIC DNA]</scope>
    <source>
        <strain evidence="19 20">A-11-3</strain>
    </source>
</reference>
<evidence type="ECO:0000256" key="6">
    <source>
        <dbReference type="ARBA" id="ARBA00022519"/>
    </source>
</evidence>
<dbReference type="GO" id="GO:0016042">
    <property type="term" value="P:lipid catabolic process"/>
    <property type="evidence" value="ECO:0007669"/>
    <property type="project" value="UniProtKB-UniRule"/>
</dbReference>
<feature type="signal peptide" evidence="18">
    <location>
        <begin position="1"/>
        <end position="31"/>
    </location>
</feature>
<evidence type="ECO:0000256" key="9">
    <source>
        <dbReference type="ARBA" id="ARBA00022989"/>
    </source>
</evidence>
<dbReference type="GO" id="GO:0006457">
    <property type="term" value="P:protein folding"/>
    <property type="evidence" value="ECO:0007669"/>
    <property type="project" value="UniProtKB-UniRule"/>
</dbReference>
<evidence type="ECO:0000256" key="10">
    <source>
        <dbReference type="ARBA" id="ARBA00023098"/>
    </source>
</evidence>
<evidence type="ECO:0000256" key="8">
    <source>
        <dbReference type="ARBA" id="ARBA00022963"/>
    </source>
</evidence>
<keyword evidence="5 16" id="KW-1003">Cell membrane</keyword>
<evidence type="ECO:0000256" key="1">
    <source>
        <dbReference type="ARBA" id="ARBA00003280"/>
    </source>
</evidence>
<sequence>MKKRTFFLFFSMLMAAVLCWFLLAPSPPAPRAIAARSKAPPVSPPTTTAVAQTTLKHHDRAGNTVLRQALADTSLAGTTVPAGLAVDTQGHLIVKSSTKDVLDYFLSLTGERSQQDIEALLGQWASATAGKKAASDLLVLLHRYREYGKQFSRGDYAPDGMDQVADKLRQRQQLRDDIFGSDTAAALFADDNRYDRFSLQRHEILSSEQSDAQKARALQALRASLPEPLARQYQRQYRLQHLHDDEQALRKQGADNSDLFAYHQQAFGDQAALRLQALEEKRAQWQQRYQDYARQRDILLHSGLAAQDRQQQIEQLRQRLFTSTEQKRVAALDRIEQ</sequence>
<feature type="coiled-coil region" evidence="17">
    <location>
        <begin position="268"/>
        <end position="295"/>
    </location>
</feature>
<comment type="function">
    <text evidence="1 16">May be involved in the folding of the extracellular lipase during its passage through the periplasm.</text>
</comment>
<keyword evidence="9 16" id="KW-1133">Transmembrane helix</keyword>
<evidence type="ECO:0000256" key="18">
    <source>
        <dbReference type="SAM" id="SignalP"/>
    </source>
</evidence>
<dbReference type="GO" id="GO:0051082">
    <property type="term" value="F:unfolded protein binding"/>
    <property type="evidence" value="ECO:0007669"/>
    <property type="project" value="UniProtKB-UniRule"/>
</dbReference>
<dbReference type="Pfam" id="PF03280">
    <property type="entry name" value="Lipase_chap"/>
    <property type="match status" value="1"/>
</dbReference>
<name>L0WFK2_9GAMM</name>
<evidence type="ECO:0000313" key="19">
    <source>
        <dbReference type="EMBL" id="EKF75811.1"/>
    </source>
</evidence>